<keyword evidence="2" id="KW-1185">Reference proteome</keyword>
<proteinExistence type="predicted"/>
<dbReference type="Proteomes" id="UP001177021">
    <property type="component" value="Unassembled WGS sequence"/>
</dbReference>
<dbReference type="EMBL" id="CASHSV030000823">
    <property type="protein sequence ID" value="CAJ2676167.1"/>
    <property type="molecule type" value="Genomic_DNA"/>
</dbReference>
<reference evidence="1" key="1">
    <citation type="submission" date="2023-10" db="EMBL/GenBank/DDBJ databases">
        <authorList>
            <person name="Rodriguez Cubillos JULIANA M."/>
            <person name="De Vega J."/>
        </authorList>
    </citation>
    <scope>NUCLEOTIDE SEQUENCE</scope>
</reference>
<comment type="caution">
    <text evidence="1">The sequence shown here is derived from an EMBL/GenBank/DDBJ whole genome shotgun (WGS) entry which is preliminary data.</text>
</comment>
<organism evidence="1 2">
    <name type="scientific">Trifolium pratense</name>
    <name type="common">Red clover</name>
    <dbReference type="NCBI Taxonomy" id="57577"/>
    <lineage>
        <taxon>Eukaryota</taxon>
        <taxon>Viridiplantae</taxon>
        <taxon>Streptophyta</taxon>
        <taxon>Embryophyta</taxon>
        <taxon>Tracheophyta</taxon>
        <taxon>Spermatophyta</taxon>
        <taxon>Magnoliopsida</taxon>
        <taxon>eudicotyledons</taxon>
        <taxon>Gunneridae</taxon>
        <taxon>Pentapetalae</taxon>
        <taxon>rosids</taxon>
        <taxon>fabids</taxon>
        <taxon>Fabales</taxon>
        <taxon>Fabaceae</taxon>
        <taxon>Papilionoideae</taxon>
        <taxon>50 kb inversion clade</taxon>
        <taxon>NPAAA clade</taxon>
        <taxon>Hologalegina</taxon>
        <taxon>IRL clade</taxon>
        <taxon>Trifolieae</taxon>
        <taxon>Trifolium</taxon>
    </lineage>
</organism>
<evidence type="ECO:0000313" key="2">
    <source>
        <dbReference type="Proteomes" id="UP001177021"/>
    </source>
</evidence>
<name>A0ACB0M5R2_TRIPR</name>
<protein>
    <submittedName>
        <fullName evidence="1">Uncharacterized protein</fullName>
    </submittedName>
</protein>
<accession>A0ACB0M5R2</accession>
<gene>
    <name evidence="1" type="ORF">MILVUS5_LOCUS38979</name>
</gene>
<evidence type="ECO:0000313" key="1">
    <source>
        <dbReference type="EMBL" id="CAJ2676167.1"/>
    </source>
</evidence>
<sequence>MDECVKMVSFANQVDNGDKSRTPFLGHSCFQRERRNSKNGMSTYIEKFVYSRKKTCVKRKLRFRFDDNGEDAMNKSKKKKHFSENKFVKEGV</sequence>